<sequence>MYLQFNNSPFFKIKFGEIKAAIKQNARENLKNPVAVIKSKLTKDFQLLLETLLEAQQEILQNDIAFARKHRKLKRDYPM</sequence>
<reference evidence="1 2" key="1">
    <citation type="submission" date="2018-06" db="EMBL/GenBank/DDBJ databases">
        <title>Comparative genomics reveals the genomic features of Rhizophagus irregularis, R. cerebriforme, R. diaphanum and Gigaspora rosea, and their symbiotic lifestyle signature.</title>
        <authorList>
            <person name="Morin E."/>
            <person name="San Clemente H."/>
            <person name="Chen E.C.H."/>
            <person name="De La Providencia I."/>
            <person name="Hainaut M."/>
            <person name="Kuo A."/>
            <person name="Kohler A."/>
            <person name="Murat C."/>
            <person name="Tang N."/>
            <person name="Roy S."/>
            <person name="Loubradou J."/>
            <person name="Henrissat B."/>
            <person name="Grigoriev I.V."/>
            <person name="Corradi N."/>
            <person name="Roux C."/>
            <person name="Martin F.M."/>
        </authorList>
    </citation>
    <scope>NUCLEOTIDE SEQUENCE [LARGE SCALE GENOMIC DNA]</scope>
    <source>
        <strain evidence="1 2">DAOM 194757</strain>
    </source>
</reference>
<proteinExistence type="predicted"/>
<comment type="caution">
    <text evidence="1">The sequence shown here is derived from an EMBL/GenBank/DDBJ whole genome shotgun (WGS) entry which is preliminary data.</text>
</comment>
<evidence type="ECO:0000313" key="2">
    <source>
        <dbReference type="Proteomes" id="UP000266673"/>
    </source>
</evidence>
<gene>
    <name evidence="1" type="ORF">C2G38_2216606</name>
</gene>
<protein>
    <submittedName>
        <fullName evidence="1">Uncharacterized protein</fullName>
    </submittedName>
</protein>
<accession>A0A397UHM1</accession>
<dbReference type="Proteomes" id="UP000266673">
    <property type="component" value="Unassembled WGS sequence"/>
</dbReference>
<keyword evidence="2" id="KW-1185">Reference proteome</keyword>
<organism evidence="1 2">
    <name type="scientific">Gigaspora rosea</name>
    <dbReference type="NCBI Taxonomy" id="44941"/>
    <lineage>
        <taxon>Eukaryota</taxon>
        <taxon>Fungi</taxon>
        <taxon>Fungi incertae sedis</taxon>
        <taxon>Mucoromycota</taxon>
        <taxon>Glomeromycotina</taxon>
        <taxon>Glomeromycetes</taxon>
        <taxon>Diversisporales</taxon>
        <taxon>Gigasporaceae</taxon>
        <taxon>Gigaspora</taxon>
    </lineage>
</organism>
<dbReference type="AlphaFoldDB" id="A0A397UHM1"/>
<evidence type="ECO:0000313" key="1">
    <source>
        <dbReference type="EMBL" id="RIB06626.1"/>
    </source>
</evidence>
<name>A0A397UHM1_9GLOM</name>
<dbReference type="EMBL" id="QKWP01001786">
    <property type="protein sequence ID" value="RIB06626.1"/>
    <property type="molecule type" value="Genomic_DNA"/>
</dbReference>